<dbReference type="RefSeq" id="WP_163345631.1">
    <property type="nucleotide sequence ID" value="NZ_CP048409.1"/>
</dbReference>
<protein>
    <submittedName>
        <fullName evidence="3">VCBS repeat-containing protein</fullName>
    </submittedName>
</protein>
<keyword evidence="4" id="KW-1185">Reference proteome</keyword>
<feature type="domain" description="ASPIC/UnbV" evidence="2">
    <location>
        <begin position="521"/>
        <end position="588"/>
    </location>
</feature>
<dbReference type="Gene3D" id="2.130.10.130">
    <property type="entry name" value="Integrin alpha, N-terminal"/>
    <property type="match status" value="4"/>
</dbReference>
<dbReference type="KEGG" id="drc:G0Q07_08205"/>
<organism evidence="3 4">
    <name type="scientific">Draconibacterium halophilum</name>
    <dbReference type="NCBI Taxonomy" id="2706887"/>
    <lineage>
        <taxon>Bacteria</taxon>
        <taxon>Pseudomonadati</taxon>
        <taxon>Bacteroidota</taxon>
        <taxon>Bacteroidia</taxon>
        <taxon>Marinilabiliales</taxon>
        <taxon>Prolixibacteraceae</taxon>
        <taxon>Draconibacterium</taxon>
    </lineage>
</organism>
<dbReference type="Pfam" id="PF07593">
    <property type="entry name" value="UnbV_ASPIC"/>
    <property type="match status" value="1"/>
</dbReference>
<dbReference type="AlphaFoldDB" id="A0A6C0RBK6"/>
<dbReference type="PANTHER" id="PTHR16026:SF0">
    <property type="entry name" value="CARTILAGE ACIDIC PROTEIN 1"/>
    <property type="match status" value="1"/>
</dbReference>
<dbReference type="InterPro" id="IPR011519">
    <property type="entry name" value="UnbV_ASPIC"/>
</dbReference>
<dbReference type="InterPro" id="IPR027039">
    <property type="entry name" value="Crtac1"/>
</dbReference>
<gene>
    <name evidence="3" type="ORF">G0Q07_08205</name>
</gene>
<name>A0A6C0RBK6_9BACT</name>
<dbReference type="EMBL" id="CP048409">
    <property type="protein sequence ID" value="QIA07710.1"/>
    <property type="molecule type" value="Genomic_DNA"/>
</dbReference>
<dbReference type="SUPFAM" id="SSF69318">
    <property type="entry name" value="Integrin alpha N-terminal domain"/>
    <property type="match status" value="2"/>
</dbReference>
<evidence type="ECO:0000259" key="2">
    <source>
        <dbReference type="Pfam" id="PF07593"/>
    </source>
</evidence>
<dbReference type="Pfam" id="PF01839">
    <property type="entry name" value="FG-GAP"/>
    <property type="match status" value="1"/>
</dbReference>
<dbReference type="InterPro" id="IPR028994">
    <property type="entry name" value="Integrin_alpha_N"/>
</dbReference>
<dbReference type="PROSITE" id="PS51257">
    <property type="entry name" value="PROKAR_LIPOPROTEIN"/>
    <property type="match status" value="1"/>
</dbReference>
<accession>A0A6C0RBK6</accession>
<evidence type="ECO:0000313" key="3">
    <source>
        <dbReference type="EMBL" id="QIA07710.1"/>
    </source>
</evidence>
<reference evidence="3 4" key="1">
    <citation type="submission" date="2020-02" db="EMBL/GenBank/DDBJ databases">
        <title>Genome sequencing for Draconibacterium sp. strain M1.</title>
        <authorList>
            <person name="Park S.-J."/>
        </authorList>
    </citation>
    <scope>NUCLEOTIDE SEQUENCE [LARGE SCALE GENOMIC DNA]</scope>
    <source>
        <strain evidence="3 4">M1</strain>
    </source>
</reference>
<dbReference type="Proteomes" id="UP000474630">
    <property type="component" value="Chromosome"/>
</dbReference>
<dbReference type="Pfam" id="PF13517">
    <property type="entry name" value="FG-GAP_3"/>
    <property type="match status" value="3"/>
</dbReference>
<keyword evidence="1" id="KW-0732">Signal</keyword>
<dbReference type="PANTHER" id="PTHR16026">
    <property type="entry name" value="CARTILAGE ACIDIC PROTEIN 1"/>
    <property type="match status" value="1"/>
</dbReference>
<sequence length="1122" mass="127181">MRKLIAVIFPIAFILPFLITSCSKSPSTLFEIIPSSHSGIEFNNFIEEKDSMLIVSNGAGVGIGDFNNDGLQDIIFAGNKVSPRVYLNQGDFKFVDITNHLEGLTNNQWYSSVTINDINNDGWLDIYLTSTVGNTFEKRKNRLWVNNGIGENNIPSFTEKAEEYGIASSSASVDAAFLDYDLDGDLDLYVLNSNLVMRSSSAYRPKITDGSAQNNDILYRNNGDNTFTDISKEAGIVFERYGLGLAIGDVNRDNYPDIYVSNDYLTNDLLYINRGDGTFSNEIKKYLSFQTHSSMGNDMADVNNDGFLDIYTLDMLPQTYQKKKQTLNGFSSVIYMMNKRFDYEDQYIRNMLHLHNGFMNTEMLPFSEIGQYTQIYHTEWSWSPLFADYDNDGDKDLLVTNGYPKDMTDKDWAKMMALSQKNQSADINILDHLPEVKVPNLAFRNCGNLCFQKTDDWLPEIPSFSYGAAFGDLDNDGDLDYVTNNFNSNAFIYKNNSRERFPETSSFLRIKLEGTATNKMAIGAKVEVWQNDNYQFAEYFPSRGYASTVEPAVHFGLPLNAPADSVIVTWPSGQKRTKLTNLNPNKTINLREADAQPVGKKNLLPGTGELLFSQVDSILDYTHQQKNFIDFFLGQKIIPHKFSQIGPRIANGDLNGDGKQDIIIGSTNMLPTKVFFSSDNGFEETEIEGLTGFKKFSEAGFAIQDWDKDGDIDVAAVAGGLETRRESQTSDYLFLANNVNLSEKENDLRHYLYLNDGDRFIKQSLPVPPFIASVIVPLDYDKDGYTDLFIGSRVQKDRFPFAHESWLIRNNKGKFEALPESKLDLGMVTNAIVTDFDQDGWQDILVTREYNSILFLRNQEGKKLVPIEIDELEDKHGFWYAATSGDFDQDGDEDYILGNLGDNSQIEINPTNPMNLYAMDVDNNGIIEPIRTAYWENEKGKRTEYPVNYLDELTEQSTYFKKKFESYTAFSYADFDDIFDKKAKRSIHKKLYANTTSNYLLWNDNGIFRWEKLPTRLQLAPNTRFLVRDFNGDNYPDILLGGNDYTWEVGSGNYDANIGYLMLNKGKNKASGSFQFKVMGPSESGILLDGMIESLLYVTGEPNLIIAGFNRDKTKVFQSNIK</sequence>
<evidence type="ECO:0000256" key="1">
    <source>
        <dbReference type="ARBA" id="ARBA00022729"/>
    </source>
</evidence>
<proteinExistence type="predicted"/>
<dbReference type="InterPro" id="IPR013517">
    <property type="entry name" value="FG-GAP"/>
</dbReference>
<evidence type="ECO:0000313" key="4">
    <source>
        <dbReference type="Proteomes" id="UP000474630"/>
    </source>
</evidence>